<dbReference type="InterPro" id="IPR001296">
    <property type="entry name" value="Glyco_trans_1"/>
</dbReference>
<dbReference type="EMBL" id="JANTQA010000036">
    <property type="protein sequence ID" value="KAJ3435805.1"/>
    <property type="molecule type" value="Genomic_DNA"/>
</dbReference>
<comment type="caution">
    <text evidence="5">The sequence shown here is derived from an EMBL/GenBank/DDBJ whole genome shotgun (WGS) entry which is preliminary data.</text>
</comment>
<proteinExistence type="predicted"/>
<protein>
    <recommendedName>
        <fullName evidence="4">Glycosyl transferase family 1 domain-containing protein</fullName>
    </recommendedName>
</protein>
<evidence type="ECO:0000256" key="2">
    <source>
        <dbReference type="SAM" id="MobiDB-lite"/>
    </source>
</evidence>
<evidence type="ECO:0000313" key="6">
    <source>
        <dbReference type="Proteomes" id="UP001146793"/>
    </source>
</evidence>
<sequence length="934" mass="109980">MNQPVLRSKNKQEQENENEKQGTLLHLGDPNNNFQKLNTKKLNKQPKIPRSDLIVAILVFVLIIFFLLFNTSDSTIPKSTKEESLVPKQKECNLLVFLPLDKSSQQQKSFQQNIEHFANENICNFEINGVDYEGVQNNPSVLKFDTRSHYEKYLKIIDNMKPTTIILTIEKTLPIPQQTNFINFLSEIDSPLIIFLNKNDQFTYEEIQFYRELTRFVDKLIVQNEQLFIKLIYTIGLPEEKIIFLESFEKIFCIIFDINPISFLIKKLEEYENFNNNLCENSLQYFGDLKKNIQNKIRNHEEIQLDLDLKKIQSLIKRKRIYSLYSDSSLLINGVFNIEKKTNNHENENDIDINNNNNNNIYLMTVGIQTQKNRIHINLEQSQIILNKLKIQMDHLNKGKKDNLFFLSDGYILTVNEYTPTSLNLLIENQDYGIIILKDELSPSMEIQLIIKNKYIFSSGILVELKKGLNFNKKYDFKNQNQNHEDDEEGNQSVELKDYQIRKSHCHETEKIFCYNFKNNLFFPEHKQSSIKSSNLIRNNIEKINILFEGSVFTNDGLSVVTREIIKRLCYLPTINCYLLPLEDGKVGKLEYAHMLISKYDTKILDNIHLHIRQHWPPNFKSSNPQIPYITIQPWEFGAIPIEWIDDANKYVTEVWVPSQTNLDNYIKSGLEKNKIFNIFHGVDTSIYNNVFEPYEYLRTTKSFLFLFHGGDLPRKGIDVVLQAYLNEFDENDDVCLVVHSRYSISFKRDKIEELSRKRGKYPEIEYISSDLKRDEIISLYKRADVLVHPSRSEGFGLSVLEAMACGLPVIVPKCGPSTEFTDEKSVYYVSTQKSECWIKPCSNKKVWYWETKEQPWWDEPNMDELEMMMRSLYRGRSDLDQKRKNAYQMAIELTWEKVTDRILNRINEIYKQHILNLEKLEIYNEGSQDFLDE</sequence>
<evidence type="ECO:0000259" key="4">
    <source>
        <dbReference type="Pfam" id="PF00534"/>
    </source>
</evidence>
<evidence type="ECO:0000313" key="5">
    <source>
        <dbReference type="EMBL" id="KAJ3435805.1"/>
    </source>
</evidence>
<dbReference type="SUPFAM" id="SSF53756">
    <property type="entry name" value="UDP-Glycosyltransferase/glycogen phosphorylase"/>
    <property type="match status" value="1"/>
</dbReference>
<dbReference type="PANTHER" id="PTHR46656">
    <property type="entry name" value="PUTATIVE-RELATED"/>
    <property type="match status" value="1"/>
</dbReference>
<name>A0AAV7Z6W2_9EUKA</name>
<feature type="compositionally biased region" description="Basic and acidic residues" evidence="2">
    <location>
        <begin position="10"/>
        <end position="20"/>
    </location>
</feature>
<dbReference type="CDD" id="cd03801">
    <property type="entry name" value="GT4_PimA-like"/>
    <property type="match status" value="1"/>
</dbReference>
<evidence type="ECO:0000256" key="3">
    <source>
        <dbReference type="SAM" id="Phobius"/>
    </source>
</evidence>
<dbReference type="AlphaFoldDB" id="A0AAV7Z6W2"/>
<feature type="transmembrane region" description="Helical" evidence="3">
    <location>
        <begin position="51"/>
        <end position="69"/>
    </location>
</feature>
<keyword evidence="1" id="KW-0328">Glycosyltransferase</keyword>
<keyword evidence="3" id="KW-1133">Transmembrane helix</keyword>
<dbReference type="Gene3D" id="3.40.50.2000">
    <property type="entry name" value="Glycogen Phosphorylase B"/>
    <property type="match status" value="1"/>
</dbReference>
<dbReference type="GO" id="GO:0016757">
    <property type="term" value="F:glycosyltransferase activity"/>
    <property type="evidence" value="ECO:0007669"/>
    <property type="project" value="UniProtKB-KW"/>
</dbReference>
<accession>A0AAV7Z6W2</accession>
<keyword evidence="3" id="KW-0812">Transmembrane</keyword>
<gene>
    <name evidence="5" type="ORF">M0812_17844</name>
</gene>
<feature type="domain" description="Glycosyl transferase family 1" evidence="4">
    <location>
        <begin position="700"/>
        <end position="822"/>
    </location>
</feature>
<dbReference type="PANTHER" id="PTHR46656:SF3">
    <property type="entry name" value="PUTATIVE-RELATED"/>
    <property type="match status" value="1"/>
</dbReference>
<dbReference type="Pfam" id="PF00534">
    <property type="entry name" value="Glycos_transf_1"/>
    <property type="match status" value="1"/>
</dbReference>
<reference evidence="5" key="1">
    <citation type="submission" date="2022-08" db="EMBL/GenBank/DDBJ databases">
        <title>Novel sulphate-reducing endosymbionts in the free-living metamonad Anaeramoeba.</title>
        <authorList>
            <person name="Jerlstrom-Hultqvist J."/>
            <person name="Cepicka I."/>
            <person name="Gallot-Lavallee L."/>
            <person name="Salas-Leiva D."/>
            <person name="Curtis B.A."/>
            <person name="Zahonova K."/>
            <person name="Pipaliya S."/>
            <person name="Dacks J."/>
            <person name="Roger A.J."/>
        </authorList>
    </citation>
    <scope>NUCLEOTIDE SEQUENCE</scope>
    <source>
        <strain evidence="5">Busselton2</strain>
    </source>
</reference>
<keyword evidence="3" id="KW-0472">Membrane</keyword>
<dbReference type="Proteomes" id="UP001146793">
    <property type="component" value="Unassembled WGS sequence"/>
</dbReference>
<evidence type="ECO:0000256" key="1">
    <source>
        <dbReference type="ARBA" id="ARBA00022676"/>
    </source>
</evidence>
<feature type="region of interest" description="Disordered" evidence="2">
    <location>
        <begin position="1"/>
        <end position="37"/>
    </location>
</feature>
<organism evidence="5 6">
    <name type="scientific">Anaeramoeba flamelloides</name>
    <dbReference type="NCBI Taxonomy" id="1746091"/>
    <lineage>
        <taxon>Eukaryota</taxon>
        <taxon>Metamonada</taxon>
        <taxon>Anaeramoebidae</taxon>
        <taxon>Anaeramoeba</taxon>
    </lineage>
</organism>
<keyword evidence="1" id="KW-0808">Transferase</keyword>